<dbReference type="EMBL" id="JACHEK010000004">
    <property type="protein sequence ID" value="MBB6144145.1"/>
    <property type="molecule type" value="Genomic_DNA"/>
</dbReference>
<evidence type="ECO:0000313" key="4">
    <source>
        <dbReference type="Proteomes" id="UP000538666"/>
    </source>
</evidence>
<dbReference type="GO" id="GO:0050568">
    <property type="term" value="F:protein-glutamine glutaminase activity"/>
    <property type="evidence" value="ECO:0007669"/>
    <property type="project" value="InterPro"/>
</dbReference>
<name>A0A841JUG0_9BACT</name>
<dbReference type="Pfam" id="PF03975">
    <property type="entry name" value="CheD"/>
    <property type="match status" value="1"/>
</dbReference>
<keyword evidence="4" id="KW-1185">Reference proteome</keyword>
<dbReference type="InterPro" id="IPR005659">
    <property type="entry name" value="Chemorcpt_Glu_NH3ase_CheD"/>
</dbReference>
<keyword evidence="3" id="KW-0675">Receptor</keyword>
<sequence length="87" mass="9275">MKAGGWEPTGNRGLSGYLAGGARMIPETDGSRPTVGEMNVTAAQTAFDSHRIRYQVLEVGGTEGYSVLLDCEALTLTCNKIRPETAE</sequence>
<evidence type="ECO:0000256" key="2">
    <source>
        <dbReference type="ARBA" id="ARBA00022801"/>
    </source>
</evidence>
<reference evidence="3 4" key="1">
    <citation type="submission" date="2020-08" db="EMBL/GenBank/DDBJ databases">
        <title>Genomic Encyclopedia of Type Strains, Phase IV (KMG-IV): sequencing the most valuable type-strain genomes for metagenomic binning, comparative biology and taxonomic classification.</title>
        <authorList>
            <person name="Goeker M."/>
        </authorList>
    </citation>
    <scope>NUCLEOTIDE SEQUENCE [LARGE SCALE GENOMIC DNA]</scope>
    <source>
        <strain evidence="3 4">DSM 103733</strain>
    </source>
</reference>
<accession>A0A841JUG0</accession>
<comment type="caution">
    <text evidence="3">The sequence shown here is derived from an EMBL/GenBank/DDBJ whole genome shotgun (WGS) entry which is preliminary data.</text>
</comment>
<gene>
    <name evidence="3" type="ORF">HNQ77_002097</name>
</gene>
<organism evidence="3 4">
    <name type="scientific">Silvibacterium bohemicum</name>
    <dbReference type="NCBI Taxonomy" id="1577686"/>
    <lineage>
        <taxon>Bacteria</taxon>
        <taxon>Pseudomonadati</taxon>
        <taxon>Acidobacteriota</taxon>
        <taxon>Terriglobia</taxon>
        <taxon>Terriglobales</taxon>
        <taxon>Acidobacteriaceae</taxon>
        <taxon>Silvibacterium</taxon>
    </lineage>
</organism>
<evidence type="ECO:0000313" key="3">
    <source>
        <dbReference type="EMBL" id="MBB6144145.1"/>
    </source>
</evidence>
<keyword evidence="1" id="KW-0145">Chemotaxis</keyword>
<dbReference type="InterPro" id="IPR038592">
    <property type="entry name" value="CheD-like_sf"/>
</dbReference>
<dbReference type="GO" id="GO:0006935">
    <property type="term" value="P:chemotaxis"/>
    <property type="evidence" value="ECO:0007669"/>
    <property type="project" value="UniProtKB-KW"/>
</dbReference>
<dbReference type="Proteomes" id="UP000538666">
    <property type="component" value="Unassembled WGS sequence"/>
</dbReference>
<dbReference type="SUPFAM" id="SSF64438">
    <property type="entry name" value="CNF1/YfiH-like putative cysteine hydrolases"/>
    <property type="match status" value="1"/>
</dbReference>
<dbReference type="InterPro" id="IPR011324">
    <property type="entry name" value="Cytotoxic_necrot_fac-like_cat"/>
</dbReference>
<evidence type="ECO:0000256" key="1">
    <source>
        <dbReference type="ARBA" id="ARBA00022500"/>
    </source>
</evidence>
<keyword evidence="2" id="KW-0378">Hydrolase</keyword>
<dbReference type="AlphaFoldDB" id="A0A841JUG0"/>
<dbReference type="Gene3D" id="3.30.1330.200">
    <property type="match status" value="1"/>
</dbReference>
<protein>
    <submittedName>
        <fullName evidence="3">Chemotaxis receptor (MCP) glutamine deamidase CheD</fullName>
    </submittedName>
</protein>
<proteinExistence type="predicted"/>